<protein>
    <submittedName>
        <fullName evidence="5">HTH-type transcriptional regulator GalR</fullName>
    </submittedName>
</protein>
<dbReference type="Gene3D" id="3.40.50.2300">
    <property type="match status" value="2"/>
</dbReference>
<dbReference type="PANTHER" id="PTHR30146:SF109">
    <property type="entry name" value="HTH-TYPE TRANSCRIPTIONAL REGULATOR GALS"/>
    <property type="match status" value="1"/>
</dbReference>
<dbReference type="Proteomes" id="UP000319576">
    <property type="component" value="Chromosome"/>
</dbReference>
<keyword evidence="1" id="KW-0805">Transcription regulation</keyword>
<dbReference type="PROSITE" id="PS50949">
    <property type="entry name" value="HTH_GNTR"/>
    <property type="match status" value="1"/>
</dbReference>
<dbReference type="KEGG" id="uli:ETAA1_45860"/>
<dbReference type="GO" id="GO:0003700">
    <property type="term" value="F:DNA-binding transcription factor activity"/>
    <property type="evidence" value="ECO:0007669"/>
    <property type="project" value="InterPro"/>
</dbReference>
<name>A0A517XYQ3_9BACT</name>
<gene>
    <name evidence="5" type="primary">galR</name>
    <name evidence="5" type="ORF">ETAA1_45860</name>
</gene>
<dbReference type="Pfam" id="PF13377">
    <property type="entry name" value="Peripla_BP_3"/>
    <property type="match status" value="1"/>
</dbReference>
<dbReference type="SUPFAM" id="SSF46785">
    <property type="entry name" value="Winged helix' DNA-binding domain"/>
    <property type="match status" value="1"/>
</dbReference>
<dbReference type="SUPFAM" id="SSF53822">
    <property type="entry name" value="Periplasmic binding protein-like I"/>
    <property type="match status" value="1"/>
</dbReference>
<dbReference type="InterPro" id="IPR046335">
    <property type="entry name" value="LacI/GalR-like_sensor"/>
</dbReference>
<dbReference type="Gene3D" id="1.10.10.10">
    <property type="entry name" value="Winged helix-like DNA-binding domain superfamily/Winged helix DNA-binding domain"/>
    <property type="match status" value="1"/>
</dbReference>
<dbReference type="InterPro" id="IPR036390">
    <property type="entry name" value="WH_DNA-bd_sf"/>
</dbReference>
<accession>A0A517XYQ3</accession>
<organism evidence="5 6">
    <name type="scientific">Urbifossiella limnaea</name>
    <dbReference type="NCBI Taxonomy" id="2528023"/>
    <lineage>
        <taxon>Bacteria</taxon>
        <taxon>Pseudomonadati</taxon>
        <taxon>Planctomycetota</taxon>
        <taxon>Planctomycetia</taxon>
        <taxon>Gemmatales</taxon>
        <taxon>Gemmataceae</taxon>
        <taxon>Urbifossiella</taxon>
    </lineage>
</organism>
<dbReference type="AlphaFoldDB" id="A0A517XYQ3"/>
<evidence type="ECO:0000259" key="4">
    <source>
        <dbReference type="PROSITE" id="PS50949"/>
    </source>
</evidence>
<evidence type="ECO:0000313" key="6">
    <source>
        <dbReference type="Proteomes" id="UP000319576"/>
    </source>
</evidence>
<feature type="domain" description="HTH gntR-type" evidence="4">
    <location>
        <begin position="10"/>
        <end position="77"/>
    </location>
</feature>
<dbReference type="Pfam" id="PF00392">
    <property type="entry name" value="GntR"/>
    <property type="match status" value="1"/>
</dbReference>
<sequence length="367" mass="38661">MTVPASTAATPKYLDVSESLEAEVQTGRWDGGKMPSVRWVARHYRVSAVTASRALQVLRDKGLVRTVERSGSFRQPPASADRWALVLRTTAGPWQADTRTLARAGFEAVARRRPMHLEPDLFPAGFAADDVPALTRQAKERGVRGVFLLPSRACAAEMATDEALLAACQAEGLAVVLLERNLRGDDRVLSADLVAVDDVAGAACATRHLLEGGRTRVAVVVASPTSSHYDRVAGYLVALHAAGPGFEPVVIRQPDGLAPEEAALKLADEVTARGLDGVVCYADYAAAGLIAELTARGRAVPRDVAVVGFDDLPAGSGAVGVTSYAYPAEAMAEQAVRLMAERLANPGRPAVKVQVPGRLVVRGSSAS</sequence>
<reference evidence="5 6" key="1">
    <citation type="submission" date="2019-02" db="EMBL/GenBank/DDBJ databases">
        <title>Deep-cultivation of Planctomycetes and their phenomic and genomic characterization uncovers novel biology.</title>
        <authorList>
            <person name="Wiegand S."/>
            <person name="Jogler M."/>
            <person name="Boedeker C."/>
            <person name="Pinto D."/>
            <person name="Vollmers J."/>
            <person name="Rivas-Marin E."/>
            <person name="Kohn T."/>
            <person name="Peeters S.H."/>
            <person name="Heuer A."/>
            <person name="Rast P."/>
            <person name="Oberbeckmann S."/>
            <person name="Bunk B."/>
            <person name="Jeske O."/>
            <person name="Meyerdierks A."/>
            <person name="Storesund J.E."/>
            <person name="Kallscheuer N."/>
            <person name="Luecker S."/>
            <person name="Lage O.M."/>
            <person name="Pohl T."/>
            <person name="Merkel B.J."/>
            <person name="Hornburger P."/>
            <person name="Mueller R.-W."/>
            <person name="Bruemmer F."/>
            <person name="Labrenz M."/>
            <person name="Spormann A.M."/>
            <person name="Op den Camp H."/>
            <person name="Overmann J."/>
            <person name="Amann R."/>
            <person name="Jetten M.S.M."/>
            <person name="Mascher T."/>
            <person name="Medema M.H."/>
            <person name="Devos D.P."/>
            <person name="Kaster A.-K."/>
            <person name="Ovreas L."/>
            <person name="Rohde M."/>
            <person name="Galperin M.Y."/>
            <person name="Jogler C."/>
        </authorList>
    </citation>
    <scope>NUCLEOTIDE SEQUENCE [LARGE SCALE GENOMIC DNA]</scope>
    <source>
        <strain evidence="5 6">ETA_A1</strain>
    </source>
</reference>
<dbReference type="PANTHER" id="PTHR30146">
    <property type="entry name" value="LACI-RELATED TRANSCRIPTIONAL REPRESSOR"/>
    <property type="match status" value="1"/>
</dbReference>
<evidence type="ECO:0000256" key="1">
    <source>
        <dbReference type="ARBA" id="ARBA00023015"/>
    </source>
</evidence>
<dbReference type="CDD" id="cd06267">
    <property type="entry name" value="PBP1_LacI_sugar_binding-like"/>
    <property type="match status" value="1"/>
</dbReference>
<dbReference type="InterPro" id="IPR000524">
    <property type="entry name" value="Tscrpt_reg_HTH_GntR"/>
</dbReference>
<keyword evidence="6" id="KW-1185">Reference proteome</keyword>
<keyword evidence="2" id="KW-0238">DNA-binding</keyword>
<dbReference type="EMBL" id="CP036273">
    <property type="protein sequence ID" value="QDU22603.1"/>
    <property type="molecule type" value="Genomic_DNA"/>
</dbReference>
<dbReference type="InterPro" id="IPR036388">
    <property type="entry name" value="WH-like_DNA-bd_sf"/>
</dbReference>
<evidence type="ECO:0000256" key="2">
    <source>
        <dbReference type="ARBA" id="ARBA00023125"/>
    </source>
</evidence>
<evidence type="ECO:0000313" key="5">
    <source>
        <dbReference type="EMBL" id="QDU22603.1"/>
    </source>
</evidence>
<evidence type="ECO:0000256" key="3">
    <source>
        <dbReference type="ARBA" id="ARBA00023163"/>
    </source>
</evidence>
<dbReference type="InterPro" id="IPR028082">
    <property type="entry name" value="Peripla_BP_I"/>
</dbReference>
<proteinExistence type="predicted"/>
<dbReference type="GO" id="GO:0000976">
    <property type="term" value="F:transcription cis-regulatory region binding"/>
    <property type="evidence" value="ECO:0007669"/>
    <property type="project" value="TreeGrafter"/>
</dbReference>
<keyword evidence="3" id="KW-0804">Transcription</keyword>